<keyword evidence="7" id="KW-0690">Ribosome biogenesis</keyword>
<dbReference type="AlphaFoldDB" id="A0A1G2G057"/>
<comment type="similarity">
    <text evidence="1 7">Belongs to the endoribonuclease YbeY family.</text>
</comment>
<organism evidence="8 9">
    <name type="scientific">Candidatus Ryanbacteria bacterium RIFCSPHIGHO2_01_FULL_45_22</name>
    <dbReference type="NCBI Taxonomy" id="1802114"/>
    <lineage>
        <taxon>Bacteria</taxon>
        <taxon>Candidatus Ryaniibacteriota</taxon>
    </lineage>
</organism>
<dbReference type="GO" id="GO:0004521">
    <property type="term" value="F:RNA endonuclease activity"/>
    <property type="evidence" value="ECO:0007669"/>
    <property type="project" value="UniProtKB-UniRule"/>
</dbReference>
<gene>
    <name evidence="7" type="primary">ybeY</name>
    <name evidence="8" type="ORF">A2719_00700</name>
</gene>
<evidence type="ECO:0000256" key="3">
    <source>
        <dbReference type="ARBA" id="ARBA00022723"/>
    </source>
</evidence>
<keyword evidence="7" id="KW-0698">rRNA processing</keyword>
<keyword evidence="6 7" id="KW-0862">Zinc</keyword>
<accession>A0A1G2G057</accession>
<dbReference type="Pfam" id="PF02130">
    <property type="entry name" value="YbeY"/>
    <property type="match status" value="1"/>
</dbReference>
<keyword evidence="2 7" id="KW-0540">Nuclease</keyword>
<feature type="binding site" evidence="7">
    <location>
        <position position="111"/>
    </location>
    <ligand>
        <name>Zn(2+)</name>
        <dbReference type="ChEBI" id="CHEBI:29105"/>
        <note>catalytic</note>
    </ligand>
</feature>
<evidence type="ECO:0000256" key="2">
    <source>
        <dbReference type="ARBA" id="ARBA00022722"/>
    </source>
</evidence>
<dbReference type="STRING" id="1802114.A2719_00700"/>
<comment type="function">
    <text evidence="7">Single strand-specific metallo-endoribonuclease involved in late-stage 70S ribosome quality control and in maturation of the 3' terminus of the 16S rRNA.</text>
</comment>
<dbReference type="HAMAP" id="MF_00009">
    <property type="entry name" value="Endoribonucl_YbeY"/>
    <property type="match status" value="1"/>
</dbReference>
<keyword evidence="4 7" id="KW-0255">Endonuclease</keyword>
<dbReference type="GO" id="GO:0006364">
    <property type="term" value="P:rRNA processing"/>
    <property type="evidence" value="ECO:0007669"/>
    <property type="project" value="UniProtKB-UniRule"/>
</dbReference>
<evidence type="ECO:0000256" key="4">
    <source>
        <dbReference type="ARBA" id="ARBA00022759"/>
    </source>
</evidence>
<name>A0A1G2G057_9BACT</name>
<feature type="binding site" evidence="7">
    <location>
        <position position="105"/>
    </location>
    <ligand>
        <name>Zn(2+)</name>
        <dbReference type="ChEBI" id="CHEBI:29105"/>
        <note>catalytic</note>
    </ligand>
</feature>
<dbReference type="NCBIfam" id="TIGR00043">
    <property type="entry name" value="rRNA maturation RNase YbeY"/>
    <property type="match status" value="1"/>
</dbReference>
<dbReference type="PANTHER" id="PTHR46986:SF1">
    <property type="entry name" value="ENDORIBONUCLEASE YBEY, CHLOROPLASTIC"/>
    <property type="match status" value="1"/>
</dbReference>
<dbReference type="InterPro" id="IPR023091">
    <property type="entry name" value="MetalPrtase_cat_dom_sf_prd"/>
</dbReference>
<keyword evidence="5 7" id="KW-0378">Hydrolase</keyword>
<evidence type="ECO:0000256" key="5">
    <source>
        <dbReference type="ARBA" id="ARBA00022801"/>
    </source>
</evidence>
<comment type="caution">
    <text evidence="8">The sequence shown here is derived from an EMBL/GenBank/DDBJ whole genome shotgun (WGS) entry which is preliminary data.</text>
</comment>
<feature type="binding site" evidence="7">
    <location>
        <position position="101"/>
    </location>
    <ligand>
        <name>Zn(2+)</name>
        <dbReference type="ChEBI" id="CHEBI:29105"/>
        <note>catalytic</note>
    </ligand>
</feature>
<dbReference type="GO" id="GO:0004222">
    <property type="term" value="F:metalloendopeptidase activity"/>
    <property type="evidence" value="ECO:0007669"/>
    <property type="project" value="InterPro"/>
</dbReference>
<keyword evidence="3 7" id="KW-0479">Metal-binding</keyword>
<dbReference type="GO" id="GO:0005737">
    <property type="term" value="C:cytoplasm"/>
    <property type="evidence" value="ECO:0007669"/>
    <property type="project" value="UniProtKB-SubCell"/>
</dbReference>
<dbReference type="Proteomes" id="UP000177480">
    <property type="component" value="Unassembled WGS sequence"/>
</dbReference>
<evidence type="ECO:0000313" key="8">
    <source>
        <dbReference type="EMBL" id="OGZ43201.1"/>
    </source>
</evidence>
<keyword evidence="7" id="KW-0963">Cytoplasm</keyword>
<dbReference type="EMBL" id="MHNK01000019">
    <property type="protein sequence ID" value="OGZ43201.1"/>
    <property type="molecule type" value="Genomic_DNA"/>
</dbReference>
<comment type="subcellular location">
    <subcellularLocation>
        <location evidence="7">Cytoplasm</location>
    </subcellularLocation>
</comment>
<evidence type="ECO:0000313" key="9">
    <source>
        <dbReference type="Proteomes" id="UP000177480"/>
    </source>
</evidence>
<dbReference type="InterPro" id="IPR002036">
    <property type="entry name" value="YbeY"/>
</dbReference>
<sequence length="131" mass="15337">MISNFSILNKTSKRVPRTLLVRVFSLVSKKHTMEVSLVFLDDRAMRGINRKWHNRDAQANVLAFLLDSSVGEVVINPHEAEREARQAGESYNRRMAYLFLHGLLHLYGYDHKTEQETKKMERKEQEVLNHT</sequence>
<dbReference type="SUPFAM" id="SSF55486">
    <property type="entry name" value="Metalloproteases ('zincins'), catalytic domain"/>
    <property type="match status" value="1"/>
</dbReference>
<proteinExistence type="inferred from homology"/>
<dbReference type="Gene3D" id="3.40.390.30">
    <property type="entry name" value="Metalloproteases ('zincins'), catalytic domain"/>
    <property type="match status" value="1"/>
</dbReference>
<evidence type="ECO:0000256" key="7">
    <source>
        <dbReference type="HAMAP-Rule" id="MF_00009"/>
    </source>
</evidence>
<evidence type="ECO:0000256" key="1">
    <source>
        <dbReference type="ARBA" id="ARBA00010875"/>
    </source>
</evidence>
<comment type="cofactor">
    <cofactor evidence="7">
        <name>Zn(2+)</name>
        <dbReference type="ChEBI" id="CHEBI:29105"/>
    </cofactor>
    <text evidence="7">Binds 1 zinc ion.</text>
</comment>
<protein>
    <recommendedName>
        <fullName evidence="7">Endoribonuclease YbeY</fullName>
        <ecNumber evidence="7">3.1.-.-</ecNumber>
    </recommendedName>
</protein>
<dbReference type="PANTHER" id="PTHR46986">
    <property type="entry name" value="ENDORIBONUCLEASE YBEY, CHLOROPLASTIC"/>
    <property type="match status" value="1"/>
</dbReference>
<dbReference type="EC" id="3.1.-.-" evidence="7"/>
<reference evidence="8 9" key="1">
    <citation type="journal article" date="2016" name="Nat. Commun.">
        <title>Thousands of microbial genomes shed light on interconnected biogeochemical processes in an aquifer system.</title>
        <authorList>
            <person name="Anantharaman K."/>
            <person name="Brown C.T."/>
            <person name="Hug L.A."/>
            <person name="Sharon I."/>
            <person name="Castelle C.J."/>
            <person name="Probst A.J."/>
            <person name="Thomas B.C."/>
            <person name="Singh A."/>
            <person name="Wilkins M.J."/>
            <person name="Karaoz U."/>
            <person name="Brodie E.L."/>
            <person name="Williams K.H."/>
            <person name="Hubbard S.S."/>
            <person name="Banfield J.F."/>
        </authorList>
    </citation>
    <scope>NUCLEOTIDE SEQUENCE [LARGE SCALE GENOMIC DNA]</scope>
</reference>
<evidence type="ECO:0000256" key="6">
    <source>
        <dbReference type="ARBA" id="ARBA00022833"/>
    </source>
</evidence>
<dbReference type="GO" id="GO:0008270">
    <property type="term" value="F:zinc ion binding"/>
    <property type="evidence" value="ECO:0007669"/>
    <property type="project" value="UniProtKB-UniRule"/>
</dbReference>